<feature type="compositionally biased region" description="Gly residues" evidence="1">
    <location>
        <begin position="849"/>
        <end position="868"/>
    </location>
</feature>
<proteinExistence type="predicted"/>
<comment type="caution">
    <text evidence="3">The sequence shown here is derived from an EMBL/GenBank/DDBJ whole genome shotgun (WGS) entry which is preliminary data.</text>
</comment>
<evidence type="ECO:0000313" key="3">
    <source>
        <dbReference type="EMBL" id="TVY29947.1"/>
    </source>
</evidence>
<feature type="region of interest" description="Disordered" evidence="1">
    <location>
        <begin position="558"/>
        <end position="596"/>
    </location>
</feature>
<evidence type="ECO:0000256" key="2">
    <source>
        <dbReference type="SAM" id="SignalP"/>
    </source>
</evidence>
<feature type="compositionally biased region" description="Polar residues" evidence="1">
    <location>
        <begin position="684"/>
        <end position="724"/>
    </location>
</feature>
<dbReference type="PANTHER" id="PTHR14905">
    <property type="entry name" value="NG37"/>
    <property type="match status" value="1"/>
</dbReference>
<protein>
    <recommendedName>
        <fullName evidence="5">Het-C-domain-containing protein</fullName>
    </recommendedName>
</protein>
<evidence type="ECO:0000256" key="1">
    <source>
        <dbReference type="SAM" id="MobiDB-lite"/>
    </source>
</evidence>
<dbReference type="EMBL" id="QGMH01000012">
    <property type="protein sequence ID" value="TVY29947.1"/>
    <property type="molecule type" value="Genomic_DNA"/>
</dbReference>
<dbReference type="Proteomes" id="UP000431533">
    <property type="component" value="Unassembled WGS sequence"/>
</dbReference>
<feature type="compositionally biased region" description="Basic residues" evidence="1">
    <location>
        <begin position="783"/>
        <end position="792"/>
    </location>
</feature>
<sequence>MPSISTTTAVLTLAVLLLLARPANAFGAGNIASVAKIEGLNWRHGDIEDTLLTLVMSRAAGGKKFDKMNVARVYFGNWLRDYSQAIDVGTVKYVSAEAIRILLWVLGFMTFGYGTKEFEVTSERLGCYRPEDHIDNPKDYADNLDATQYDRRLRGPINERVELAIDPRTGLKNYIANEQAGIMTSALHVRQLFGKCIQLGRSYAQTGNKAELHEALRLLGTGLHCLEDYSAHSNYTELALIEMGERDVFPHVGRQTAIRLQGARSEVYPIITGTFGGVDFLHSVMGEFSDKATQSEISELEGTMQGGSNADTSVLKDLLSSVPSGLFGGKDEAGKADELQANATAAQMNQMRVSPRQPEEFTRQMQDVAKQIYPVIEWHDELMQSITEAIEKIPILPDLIEQIEEQLNIFVFSLLAPFVLPIISQIKTELNTGSSEIIQSSKDKQLIVFNDDRSSDPTHSMLSKDHFSNILNEPAGKIASQVLKWVVPQLIACWDDPRVDADRTINRIINGVFHHPAQREMGDDGAVDGRRLMFGVVEQWWRNMDQREQQEYRRKLSRDGVMNGENHKEGVEDSGHGCGKPLGMAKQAGGSSGPAAGILGDISSTLGGGLSSGGGHGGSSGGNSGLSKFASEAAGGGALGGIAGALAGGLGGSLLSGAFGGDDEEKKTKKYSSEGYTSGGGYQQKYTEVQHSGNQYNQAQYSETQYSSGAQQTDYQRYEQNSSGNYGGGFEQRTETRPTYGGNYEQTTERIYERPGGQVQAEAWREEKQYKKDSDDDSDGSYKKKKHHKKHHSDSGDERPSQGGYGGQRQEGYGQQQQQESYGGGGGYGQQRQEGYGGGGGYEQQRQEGYGGGGGYGQQRQEGYGGGDYGEERRERFEEPPRQEYGGGNEAGYGERERQNEYQEEYQEERREEYQEERREEYQEERREEGGGGWFS</sequence>
<reference evidence="3 4" key="1">
    <citation type="submission" date="2018-05" db="EMBL/GenBank/DDBJ databases">
        <title>Genome sequencing and assembly of the regulated plant pathogen Lachnellula willkommii and related sister species for the development of diagnostic species identification markers.</title>
        <authorList>
            <person name="Giroux E."/>
            <person name="Bilodeau G."/>
        </authorList>
    </citation>
    <scope>NUCLEOTIDE SEQUENCE [LARGE SCALE GENOMIC DNA]</scope>
    <source>
        <strain evidence="3 4">CBS 185.66</strain>
    </source>
</reference>
<feature type="compositionally biased region" description="Low complexity" evidence="1">
    <location>
        <begin position="810"/>
        <end position="821"/>
    </location>
</feature>
<gene>
    <name evidence="3" type="ORF">LHYA1_G001265</name>
</gene>
<dbReference type="OrthoDB" id="2506204at2759"/>
<feature type="compositionally biased region" description="Basic and acidic residues" evidence="1">
    <location>
        <begin position="763"/>
        <end position="774"/>
    </location>
</feature>
<feature type="signal peptide" evidence="2">
    <location>
        <begin position="1"/>
        <end position="25"/>
    </location>
</feature>
<accession>A0A8H8R9B0</accession>
<keyword evidence="4" id="KW-1185">Reference proteome</keyword>
<dbReference type="PANTHER" id="PTHR14905:SF11">
    <property type="entry name" value="TINC (EUROFUNG)"/>
    <property type="match status" value="1"/>
</dbReference>
<feature type="compositionally biased region" description="Basic and acidic residues" evidence="1">
    <location>
        <begin position="908"/>
        <end position="930"/>
    </location>
</feature>
<organism evidence="3 4">
    <name type="scientific">Lachnellula hyalina</name>
    <dbReference type="NCBI Taxonomy" id="1316788"/>
    <lineage>
        <taxon>Eukaryota</taxon>
        <taxon>Fungi</taxon>
        <taxon>Dikarya</taxon>
        <taxon>Ascomycota</taxon>
        <taxon>Pezizomycotina</taxon>
        <taxon>Leotiomycetes</taxon>
        <taxon>Helotiales</taxon>
        <taxon>Lachnaceae</taxon>
        <taxon>Lachnellula</taxon>
    </lineage>
</organism>
<feature type="chain" id="PRO_5034126653" description="Het-C-domain-containing protein" evidence="2">
    <location>
        <begin position="26"/>
        <end position="936"/>
    </location>
</feature>
<name>A0A8H8R9B0_9HELO</name>
<feature type="compositionally biased region" description="Gly residues" evidence="1">
    <location>
        <begin position="822"/>
        <end position="842"/>
    </location>
</feature>
<dbReference type="AlphaFoldDB" id="A0A8H8R9B0"/>
<feature type="compositionally biased region" description="Basic and acidic residues" evidence="1">
    <location>
        <begin position="870"/>
        <end position="882"/>
    </location>
</feature>
<dbReference type="InterPro" id="IPR010816">
    <property type="entry name" value="Het-C"/>
</dbReference>
<feature type="compositionally biased region" description="Basic and acidic residues" evidence="1">
    <location>
        <begin position="565"/>
        <end position="575"/>
    </location>
</feature>
<evidence type="ECO:0000313" key="4">
    <source>
        <dbReference type="Proteomes" id="UP000431533"/>
    </source>
</evidence>
<dbReference type="GeneID" id="41981463"/>
<keyword evidence="2" id="KW-0732">Signal</keyword>
<dbReference type="RefSeq" id="XP_031008734.1">
    <property type="nucleotide sequence ID" value="XM_031146249.1"/>
</dbReference>
<dbReference type="Pfam" id="PF07217">
    <property type="entry name" value="Het-C"/>
    <property type="match status" value="1"/>
</dbReference>
<dbReference type="InterPro" id="IPR052577">
    <property type="entry name" value="VWA7"/>
</dbReference>
<feature type="region of interest" description="Disordered" evidence="1">
    <location>
        <begin position="660"/>
        <end position="936"/>
    </location>
</feature>
<evidence type="ECO:0008006" key="5">
    <source>
        <dbReference type="Google" id="ProtNLM"/>
    </source>
</evidence>